<dbReference type="Gene3D" id="1.10.150.390">
    <property type="match status" value="1"/>
</dbReference>
<dbReference type="Gene3D" id="1.10.1790.20">
    <property type="match status" value="1"/>
</dbReference>
<dbReference type="InterPro" id="IPR007066">
    <property type="entry name" value="RNA_pol_Rpb1_3"/>
</dbReference>
<feature type="domain" description="RNA polymerase N-terminal" evidence="9">
    <location>
        <begin position="270"/>
        <end position="552"/>
    </location>
</feature>
<evidence type="ECO:0000313" key="11">
    <source>
        <dbReference type="Proteomes" id="UP000231162"/>
    </source>
</evidence>
<evidence type="ECO:0000256" key="7">
    <source>
        <dbReference type="HAMAP-Rule" id="MF_01322"/>
    </source>
</evidence>
<evidence type="ECO:0000256" key="4">
    <source>
        <dbReference type="ARBA" id="ARBA00022723"/>
    </source>
</evidence>
<dbReference type="InterPro" id="IPR042102">
    <property type="entry name" value="RNA_pol_Rpb1_3_sf"/>
</dbReference>
<dbReference type="Pfam" id="PF04998">
    <property type="entry name" value="RNA_pol_Rpb1_5"/>
    <property type="match status" value="1"/>
</dbReference>
<feature type="binding site" evidence="7">
    <location>
        <position position="498"/>
    </location>
    <ligand>
        <name>Mg(2+)</name>
        <dbReference type="ChEBI" id="CHEBI:18420"/>
    </ligand>
</feature>
<evidence type="ECO:0000256" key="3">
    <source>
        <dbReference type="ARBA" id="ARBA00022695"/>
    </source>
</evidence>
<evidence type="ECO:0000313" key="10">
    <source>
        <dbReference type="EMBL" id="PIS06899.1"/>
    </source>
</evidence>
<keyword evidence="5 7" id="KW-0804">Transcription</keyword>
<feature type="binding site" evidence="7">
    <location>
        <position position="70"/>
    </location>
    <ligand>
        <name>Zn(2+)</name>
        <dbReference type="ChEBI" id="CHEBI:29105"/>
        <label>1</label>
    </ligand>
</feature>
<dbReference type="Pfam" id="PF00623">
    <property type="entry name" value="RNA_pol_Rpb1_2"/>
    <property type="match status" value="1"/>
</dbReference>
<dbReference type="CDD" id="cd01609">
    <property type="entry name" value="RNAP_beta'_N"/>
    <property type="match status" value="1"/>
</dbReference>
<dbReference type="InterPro" id="IPR006592">
    <property type="entry name" value="RNA_pol_N"/>
</dbReference>
<dbReference type="GO" id="GO:0003677">
    <property type="term" value="F:DNA binding"/>
    <property type="evidence" value="ECO:0007669"/>
    <property type="project" value="UniProtKB-UniRule"/>
</dbReference>
<dbReference type="InterPro" id="IPR007080">
    <property type="entry name" value="RNA_pol_Rpb1_1"/>
</dbReference>
<comment type="similarity">
    <text evidence="7 8">Belongs to the RNA polymerase beta' chain family.</text>
</comment>
<proteinExistence type="inferred from homology"/>
<dbReference type="GO" id="GO:0003899">
    <property type="term" value="F:DNA-directed RNA polymerase activity"/>
    <property type="evidence" value="ECO:0007669"/>
    <property type="project" value="UniProtKB-UniRule"/>
</dbReference>
<evidence type="ECO:0000256" key="8">
    <source>
        <dbReference type="RuleBase" id="RU004279"/>
    </source>
</evidence>
<evidence type="ECO:0000256" key="2">
    <source>
        <dbReference type="ARBA" id="ARBA00022679"/>
    </source>
</evidence>
<comment type="cofactor">
    <cofactor evidence="7">
        <name>Zn(2+)</name>
        <dbReference type="ChEBI" id="CHEBI:29105"/>
    </cofactor>
    <text evidence="7">Binds 2 Zn(2+) ions per subunit.</text>
</comment>
<gene>
    <name evidence="7 10" type="primary">rpoC</name>
    <name evidence="10" type="ORF">COT79_01940</name>
</gene>
<organism evidence="10 11">
    <name type="scientific">Candidatus Berkelbacteria bacterium CG10_big_fil_rev_8_21_14_0_10_43_14</name>
    <dbReference type="NCBI Taxonomy" id="1974515"/>
    <lineage>
        <taxon>Bacteria</taxon>
        <taxon>Candidatus Berkelbacteria</taxon>
    </lineage>
</organism>
<dbReference type="Pfam" id="PF04983">
    <property type="entry name" value="RNA_pol_Rpb1_3"/>
    <property type="match status" value="1"/>
</dbReference>
<evidence type="ECO:0000259" key="9">
    <source>
        <dbReference type="SMART" id="SM00663"/>
    </source>
</evidence>
<sequence length="1250" mass="139533">MNNNPASNDYTIEDFDTLKLSIASPDDILGWSYGEVTKPETINYRTQKPERDGLFDERIFGPTKDYECYCGKYKKIRFKGVVCDKCGVEVTRSSVRRERMGHIELAVPVTHIWYVHGIPSVLGLLLDMPMSDMEKVVYFSSFVVLDVNEEVRSSIIQDLEHEYEELKSKKTTDRVVLDQQYRETKREVEQLKPKQLLTESEYHELSMKYGSIVHVGIGAEALYELLKKTSLKDIVESLTQDAQKNDANRRKVLRRLRLTTDMLRANIKPEWVVLKRIPVLPPDLRPMVQLDGGRFAASDLNDLYRRVINRNNRLKRLLTQGAPEVITRNEKRMLQEAVDALIDNNARRGRGPQTTGAGTRKLRSLSDMLRGKQGRFRQNLLGKRVDYSGRSVIVAGPQLKLHQCGLPKVMALEMFKPFVISKLIEEGYVHNVKNASRLIEQGVPEVYDILERITSKSYVLLNRAPTLHRLGIQAFQPVLIEGKSIQIHPSVCYPFNADFDGDQMAVHVPLSEQSKWEAEHIMQSAKNLLKPASGEPVVQARFDIVFGIFYITRYKENACGEGRIFANKNEAILAYHMGHIEVRAKIRVRIHGTILETCVGRILLNNLLPDGFEFINDVLDNKKLKKLYTQVYSEYGIDALALLVDKVKDLGFEYAAISGLTISIEDVHIPQEKYELIKKGYDQLAVIEKQYYRGLITENERVLQTVELWQGVRSKIEEEMIKGYNRESPIYLMVTSGARGSFAQVLQMGGMKGLVVNTTGEIITLPVKNSFKEGLSVFEYFISTHGARKGRSDTALRTSDAGYLTRRLVDVSQDNVVSSDDCGSKVGILVSKNSEGEIFESFASRLVGRVALKPISVENTVIVKSNEIISQEAATAIQESTLDAIEIRSPITCILEWGICKKCYGVDLATGKEVERGAAVGIVAAQAIGEPGTQLTMKTFHMGGVSSSGGDITSGLPRVEELFEARVPRHPAVIAEINGTIHIKESKDITTITIQNANPKSITQEIPKGYTVCVSDREAVKAKQPLATNEKGKSIRAKEDGAVSIEGSNVTIIISDSATKEYSVMPSSTVLVSDGEVVERGRILTDDHRDLSQSLELCGSQVTQQYIIQEVQSIYASQGQAINDKHIELVLRQMFSKVKICDGGDSDYLTGQIIDKLHVDKENAQLSIDKKKNITFEQIVLGISRVALKTDSFLSAASFQETTSVLLEAAVRGQEDHLKGLKENVIIGRLIPAGTGVNGIPSQRNVHAND</sequence>
<feature type="binding site" evidence="7">
    <location>
        <position position="903"/>
    </location>
    <ligand>
        <name>Zn(2+)</name>
        <dbReference type="ChEBI" id="CHEBI:29105"/>
        <label>2</label>
    </ligand>
</feature>
<dbReference type="InterPro" id="IPR007083">
    <property type="entry name" value="RNA_pol_Rpb1_4"/>
</dbReference>
<feature type="binding site" evidence="7">
    <location>
        <position position="83"/>
    </location>
    <ligand>
        <name>Zn(2+)</name>
        <dbReference type="ChEBI" id="CHEBI:29105"/>
        <label>1</label>
    </ligand>
</feature>
<dbReference type="Pfam" id="PF04997">
    <property type="entry name" value="RNA_pol_Rpb1_1"/>
    <property type="match status" value="1"/>
</dbReference>
<dbReference type="Gene3D" id="1.10.132.30">
    <property type="match status" value="1"/>
</dbReference>
<dbReference type="NCBIfam" id="TIGR02386">
    <property type="entry name" value="rpoC_TIGR"/>
    <property type="match status" value="1"/>
</dbReference>
<keyword evidence="2 7" id="KW-0808">Transferase</keyword>
<keyword evidence="7" id="KW-0862">Zinc</keyword>
<comment type="subunit">
    <text evidence="7">The RNAP catalytic core consists of 2 alpha, 1 beta, 1 beta' and 1 omega subunit. When a sigma factor is associated with the core the holoenzyme is formed, which can initiate transcription.</text>
</comment>
<dbReference type="PANTHER" id="PTHR19376">
    <property type="entry name" value="DNA-DIRECTED RNA POLYMERASE"/>
    <property type="match status" value="1"/>
</dbReference>
<feature type="binding site" evidence="7">
    <location>
        <position position="893"/>
    </location>
    <ligand>
        <name>Zn(2+)</name>
        <dbReference type="ChEBI" id="CHEBI:29105"/>
        <label>2</label>
    </ligand>
</feature>
<reference evidence="11" key="1">
    <citation type="submission" date="2017-09" db="EMBL/GenBank/DDBJ databases">
        <title>Depth-based differentiation of microbial function through sediment-hosted aquifers and enrichment of novel symbionts in the deep terrestrial subsurface.</title>
        <authorList>
            <person name="Probst A.J."/>
            <person name="Ladd B."/>
            <person name="Jarett J.K."/>
            <person name="Geller-Mcgrath D.E."/>
            <person name="Sieber C.M.K."/>
            <person name="Emerson J.B."/>
            <person name="Anantharaman K."/>
            <person name="Thomas B.C."/>
            <person name="Malmstrom R."/>
            <person name="Stieglmeier M."/>
            <person name="Klingl A."/>
            <person name="Woyke T."/>
            <person name="Ryan C.M."/>
            <person name="Banfield J.F."/>
        </authorList>
    </citation>
    <scope>NUCLEOTIDE SEQUENCE [LARGE SCALE GENOMIC DNA]</scope>
</reference>
<dbReference type="Gene3D" id="4.10.860.120">
    <property type="entry name" value="RNA polymerase II, clamp domain"/>
    <property type="match status" value="1"/>
</dbReference>
<dbReference type="InterPro" id="IPR045867">
    <property type="entry name" value="DNA-dir_RpoC_beta_prime"/>
</dbReference>
<feature type="binding site" evidence="7">
    <location>
        <position position="502"/>
    </location>
    <ligand>
        <name>Mg(2+)</name>
        <dbReference type="ChEBI" id="CHEBI:18420"/>
    </ligand>
</feature>
<dbReference type="GO" id="GO:0008270">
    <property type="term" value="F:zinc ion binding"/>
    <property type="evidence" value="ECO:0007669"/>
    <property type="project" value="UniProtKB-UniRule"/>
</dbReference>
<evidence type="ECO:0000256" key="1">
    <source>
        <dbReference type="ARBA" id="ARBA00022478"/>
    </source>
</evidence>
<evidence type="ECO:0000256" key="6">
    <source>
        <dbReference type="ARBA" id="ARBA00048552"/>
    </source>
</evidence>
<dbReference type="AlphaFoldDB" id="A0A2M6R8N6"/>
<feature type="binding site" evidence="7">
    <location>
        <position position="86"/>
    </location>
    <ligand>
        <name>Zn(2+)</name>
        <dbReference type="ChEBI" id="CHEBI:29105"/>
        <label>1</label>
    </ligand>
</feature>
<dbReference type="EC" id="2.7.7.6" evidence="7"/>
<dbReference type="Proteomes" id="UP000231162">
    <property type="component" value="Unassembled WGS sequence"/>
</dbReference>
<accession>A0A2M6R8N6</accession>
<feature type="binding site" evidence="7">
    <location>
        <position position="68"/>
    </location>
    <ligand>
        <name>Zn(2+)</name>
        <dbReference type="ChEBI" id="CHEBI:29105"/>
        <label>1</label>
    </ligand>
</feature>
<keyword evidence="3 7" id="KW-0548">Nucleotidyltransferase</keyword>
<dbReference type="GO" id="GO:0000428">
    <property type="term" value="C:DNA-directed RNA polymerase complex"/>
    <property type="evidence" value="ECO:0007669"/>
    <property type="project" value="UniProtKB-KW"/>
</dbReference>
<dbReference type="EMBL" id="PEZX01000029">
    <property type="protein sequence ID" value="PIS06899.1"/>
    <property type="molecule type" value="Genomic_DNA"/>
</dbReference>
<comment type="caution">
    <text evidence="10">The sequence shown here is derived from an EMBL/GenBank/DDBJ whole genome shotgun (WGS) entry which is preliminary data.</text>
</comment>
<dbReference type="PANTHER" id="PTHR19376:SF54">
    <property type="entry name" value="DNA-DIRECTED RNA POLYMERASE SUBUNIT BETA"/>
    <property type="match status" value="1"/>
</dbReference>
<dbReference type="HAMAP" id="MF_01322">
    <property type="entry name" value="RNApol_bact_RpoC"/>
    <property type="match status" value="1"/>
</dbReference>
<dbReference type="Gene3D" id="1.10.40.90">
    <property type="match status" value="1"/>
</dbReference>
<keyword evidence="1 7" id="KW-0240">DNA-directed RNA polymerase</keyword>
<dbReference type="CDD" id="cd02655">
    <property type="entry name" value="RNAP_beta'_C"/>
    <property type="match status" value="1"/>
</dbReference>
<dbReference type="SUPFAM" id="SSF64484">
    <property type="entry name" value="beta and beta-prime subunits of DNA dependent RNA-polymerase"/>
    <property type="match status" value="1"/>
</dbReference>
<dbReference type="GO" id="GO:0000287">
    <property type="term" value="F:magnesium ion binding"/>
    <property type="evidence" value="ECO:0007669"/>
    <property type="project" value="UniProtKB-UniRule"/>
</dbReference>
<feature type="binding site" evidence="7">
    <location>
        <position position="500"/>
    </location>
    <ligand>
        <name>Mg(2+)</name>
        <dbReference type="ChEBI" id="CHEBI:18420"/>
    </ligand>
</feature>
<feature type="binding site" evidence="7">
    <location>
        <position position="900"/>
    </location>
    <ligand>
        <name>Zn(2+)</name>
        <dbReference type="ChEBI" id="CHEBI:29105"/>
        <label>2</label>
    </ligand>
</feature>
<dbReference type="InterPro" id="IPR038120">
    <property type="entry name" value="Rpb1_funnel_sf"/>
</dbReference>
<dbReference type="SMART" id="SM00663">
    <property type="entry name" value="RPOLA_N"/>
    <property type="match status" value="1"/>
</dbReference>
<dbReference type="Gene3D" id="2.40.50.100">
    <property type="match status" value="2"/>
</dbReference>
<dbReference type="InterPro" id="IPR000722">
    <property type="entry name" value="RNA_pol_asu"/>
</dbReference>
<evidence type="ECO:0000256" key="5">
    <source>
        <dbReference type="ARBA" id="ARBA00023163"/>
    </source>
</evidence>
<keyword evidence="4 7" id="KW-0479">Metal-binding</keyword>
<comment type="function">
    <text evidence="7 8">DNA-dependent RNA polymerase catalyzes the transcription of DNA into RNA using the four ribonucleoside triphosphates as substrates.</text>
</comment>
<dbReference type="InterPro" id="IPR007081">
    <property type="entry name" value="RNA_pol_Rpb1_5"/>
</dbReference>
<keyword evidence="7" id="KW-0460">Magnesium</keyword>
<protein>
    <recommendedName>
        <fullName evidence="7">DNA-directed RNA polymerase subunit beta'</fullName>
        <shortName evidence="7">RNAP subunit beta'</shortName>
        <ecNumber evidence="7">2.7.7.6</ecNumber>
    </recommendedName>
    <alternativeName>
        <fullName evidence="7">RNA polymerase subunit beta'</fullName>
    </alternativeName>
    <alternativeName>
        <fullName evidence="7">Transcriptase subunit beta'</fullName>
    </alternativeName>
</protein>
<dbReference type="Gene3D" id="1.10.274.100">
    <property type="entry name" value="RNA polymerase Rpb1, domain 3"/>
    <property type="match status" value="2"/>
</dbReference>
<feature type="binding site" evidence="7">
    <location>
        <position position="822"/>
    </location>
    <ligand>
        <name>Zn(2+)</name>
        <dbReference type="ChEBI" id="CHEBI:29105"/>
        <label>2</label>
    </ligand>
</feature>
<dbReference type="InterPro" id="IPR044893">
    <property type="entry name" value="RNA_pol_Rpb1_clamp_domain"/>
</dbReference>
<comment type="catalytic activity">
    <reaction evidence="6 7 8">
        <text>RNA(n) + a ribonucleoside 5'-triphosphate = RNA(n+1) + diphosphate</text>
        <dbReference type="Rhea" id="RHEA:21248"/>
        <dbReference type="Rhea" id="RHEA-COMP:14527"/>
        <dbReference type="Rhea" id="RHEA-COMP:17342"/>
        <dbReference type="ChEBI" id="CHEBI:33019"/>
        <dbReference type="ChEBI" id="CHEBI:61557"/>
        <dbReference type="ChEBI" id="CHEBI:140395"/>
        <dbReference type="EC" id="2.7.7.6"/>
    </reaction>
</comment>
<comment type="cofactor">
    <cofactor evidence="7">
        <name>Mg(2+)</name>
        <dbReference type="ChEBI" id="CHEBI:18420"/>
    </cofactor>
    <text evidence="7">Binds 1 Mg(2+) ion per subunit.</text>
</comment>
<dbReference type="InterPro" id="IPR012754">
    <property type="entry name" value="DNA-dir_RpoC_beta_prime_bact"/>
</dbReference>
<dbReference type="GO" id="GO:0006351">
    <property type="term" value="P:DNA-templated transcription"/>
    <property type="evidence" value="ECO:0007669"/>
    <property type="project" value="UniProtKB-UniRule"/>
</dbReference>
<name>A0A2M6R8N6_9BACT</name>
<dbReference type="Pfam" id="PF05000">
    <property type="entry name" value="RNA_pol_Rpb1_4"/>
    <property type="match status" value="1"/>
</dbReference>
<dbReference type="Gene3D" id="2.40.40.20">
    <property type="match status" value="1"/>
</dbReference>